<reference evidence="1 2" key="1">
    <citation type="journal article" date="2019" name="New Phytol.">
        <title>Comparative genomics reveals unique wood-decay strategies and fruiting body development in the Schizophyllaceae.</title>
        <authorList>
            <person name="Almasi E."/>
            <person name="Sahu N."/>
            <person name="Krizsan K."/>
            <person name="Balint B."/>
            <person name="Kovacs G.M."/>
            <person name="Kiss B."/>
            <person name="Cseklye J."/>
            <person name="Drula E."/>
            <person name="Henrissat B."/>
            <person name="Nagy I."/>
            <person name="Chovatia M."/>
            <person name="Adam C."/>
            <person name="LaButti K."/>
            <person name="Lipzen A."/>
            <person name="Riley R."/>
            <person name="Grigoriev I.V."/>
            <person name="Nagy L.G."/>
        </authorList>
    </citation>
    <scope>NUCLEOTIDE SEQUENCE [LARGE SCALE GENOMIC DNA]</scope>
    <source>
        <strain evidence="1 2">NL-1724</strain>
    </source>
</reference>
<proteinExistence type="predicted"/>
<name>A0A550CJC1_9AGAR</name>
<protein>
    <submittedName>
        <fullName evidence="1">Uncharacterized protein</fullName>
    </submittedName>
</protein>
<keyword evidence="2" id="KW-1185">Reference proteome</keyword>
<dbReference type="AlphaFoldDB" id="A0A550CJC1"/>
<evidence type="ECO:0000313" key="1">
    <source>
        <dbReference type="EMBL" id="TRM64856.1"/>
    </source>
</evidence>
<dbReference type="Proteomes" id="UP000320762">
    <property type="component" value="Unassembled WGS sequence"/>
</dbReference>
<accession>A0A550CJC1</accession>
<gene>
    <name evidence="1" type="ORF">BD626DRAFT_490131</name>
</gene>
<organism evidence="1 2">
    <name type="scientific">Schizophyllum amplum</name>
    <dbReference type="NCBI Taxonomy" id="97359"/>
    <lineage>
        <taxon>Eukaryota</taxon>
        <taxon>Fungi</taxon>
        <taxon>Dikarya</taxon>
        <taxon>Basidiomycota</taxon>
        <taxon>Agaricomycotina</taxon>
        <taxon>Agaricomycetes</taxon>
        <taxon>Agaricomycetidae</taxon>
        <taxon>Agaricales</taxon>
        <taxon>Schizophyllaceae</taxon>
        <taxon>Schizophyllum</taxon>
    </lineage>
</organism>
<dbReference type="EMBL" id="VDMD01000006">
    <property type="protein sequence ID" value="TRM64856.1"/>
    <property type="molecule type" value="Genomic_DNA"/>
</dbReference>
<comment type="caution">
    <text evidence="1">The sequence shown here is derived from an EMBL/GenBank/DDBJ whole genome shotgun (WGS) entry which is preliminary data.</text>
</comment>
<evidence type="ECO:0000313" key="2">
    <source>
        <dbReference type="Proteomes" id="UP000320762"/>
    </source>
</evidence>
<sequence length="229" mass="26439">MQARLILSWRPARTAFSLHLVALPSVARILLCPRSRATFRRIRRRRVCTNHVRHSARPHLAQSCLRPSAPHPRHWFRKQAQACPATANRRCRCRRRRPCRYGYLSLCKRRAVEVPMPGRARARIKARRAAMYTADIGCCTLVYIHVRGECAGPRELLAANRAYVLAAVRRCRSGNWHRRGGYRRCRSGGVHCRWYKCPDWTKLNGLCMGRSACTINLKALCISVWTLLE</sequence>